<gene>
    <name evidence="2" type="ORF">M430DRAFT_70064</name>
</gene>
<evidence type="ECO:0008006" key="4">
    <source>
        <dbReference type="Google" id="ProtNLM"/>
    </source>
</evidence>
<dbReference type="InParanoid" id="A0A2T3APG6"/>
<evidence type="ECO:0000313" key="2">
    <source>
        <dbReference type="EMBL" id="PSS06901.1"/>
    </source>
</evidence>
<feature type="signal peptide" evidence="1">
    <location>
        <begin position="1"/>
        <end position="21"/>
    </location>
</feature>
<evidence type="ECO:0000313" key="3">
    <source>
        <dbReference type="Proteomes" id="UP000241818"/>
    </source>
</evidence>
<feature type="non-terminal residue" evidence="2">
    <location>
        <position position="1"/>
    </location>
</feature>
<dbReference type="Proteomes" id="UP000241818">
    <property type="component" value="Unassembled WGS sequence"/>
</dbReference>
<sequence>RSLATLILLCHLIHCWHPRCARTTFLSRSTLAALAVGRKPSSLTLAISRTNQDTKLSRLKWAQVRLRPHVASIPAPSVALGIENIIRT</sequence>
<reference evidence="2 3" key="1">
    <citation type="journal article" date="2018" name="New Phytol.">
        <title>Comparative genomics and transcriptomics depict ericoid mycorrhizal fungi as versatile saprotrophs and plant mutualists.</title>
        <authorList>
            <person name="Martino E."/>
            <person name="Morin E."/>
            <person name="Grelet G.A."/>
            <person name="Kuo A."/>
            <person name="Kohler A."/>
            <person name="Daghino S."/>
            <person name="Barry K.W."/>
            <person name="Cichocki N."/>
            <person name="Clum A."/>
            <person name="Dockter R.B."/>
            <person name="Hainaut M."/>
            <person name="Kuo R.C."/>
            <person name="LaButti K."/>
            <person name="Lindahl B.D."/>
            <person name="Lindquist E.A."/>
            <person name="Lipzen A."/>
            <person name="Khouja H.R."/>
            <person name="Magnuson J."/>
            <person name="Murat C."/>
            <person name="Ohm R.A."/>
            <person name="Singer S.W."/>
            <person name="Spatafora J.W."/>
            <person name="Wang M."/>
            <person name="Veneault-Fourrey C."/>
            <person name="Henrissat B."/>
            <person name="Grigoriev I.V."/>
            <person name="Martin F.M."/>
            <person name="Perotto S."/>
        </authorList>
    </citation>
    <scope>NUCLEOTIDE SEQUENCE [LARGE SCALE GENOMIC DNA]</scope>
    <source>
        <strain evidence="2 3">ATCC 22711</strain>
    </source>
</reference>
<keyword evidence="1" id="KW-0732">Signal</keyword>
<name>A0A2T3APG6_AMORE</name>
<keyword evidence="3" id="KW-1185">Reference proteome</keyword>
<evidence type="ECO:0000256" key="1">
    <source>
        <dbReference type="SAM" id="SignalP"/>
    </source>
</evidence>
<feature type="chain" id="PRO_5015395076" description="Secreted protein" evidence="1">
    <location>
        <begin position="22"/>
        <end position="88"/>
    </location>
</feature>
<protein>
    <recommendedName>
        <fullName evidence="4">Secreted protein</fullName>
    </recommendedName>
</protein>
<dbReference type="GeneID" id="36577554"/>
<accession>A0A2T3APG6</accession>
<dbReference type="RefSeq" id="XP_024716557.1">
    <property type="nucleotide sequence ID" value="XM_024869473.1"/>
</dbReference>
<organism evidence="2 3">
    <name type="scientific">Amorphotheca resinae ATCC 22711</name>
    <dbReference type="NCBI Taxonomy" id="857342"/>
    <lineage>
        <taxon>Eukaryota</taxon>
        <taxon>Fungi</taxon>
        <taxon>Dikarya</taxon>
        <taxon>Ascomycota</taxon>
        <taxon>Pezizomycotina</taxon>
        <taxon>Leotiomycetes</taxon>
        <taxon>Helotiales</taxon>
        <taxon>Amorphothecaceae</taxon>
        <taxon>Amorphotheca</taxon>
    </lineage>
</organism>
<proteinExistence type="predicted"/>
<dbReference type="AlphaFoldDB" id="A0A2T3APG6"/>
<dbReference type="EMBL" id="KZ679019">
    <property type="protein sequence ID" value="PSS06901.1"/>
    <property type="molecule type" value="Genomic_DNA"/>
</dbReference>